<evidence type="ECO:0000313" key="4">
    <source>
        <dbReference type="EMBL" id="MCD9646750.1"/>
    </source>
</evidence>
<dbReference type="Gene3D" id="3.40.50.2000">
    <property type="entry name" value="Glycogen Phosphorylase B"/>
    <property type="match status" value="1"/>
</dbReference>
<feature type="compositionally biased region" description="Low complexity" evidence="3">
    <location>
        <begin position="78"/>
        <end position="90"/>
    </location>
</feature>
<dbReference type="PANTHER" id="PTHR11926:SF986">
    <property type="entry name" value="UDP-GLYCOSYLTRANSFERASE 84A1"/>
    <property type="match status" value="1"/>
</dbReference>
<protein>
    <submittedName>
        <fullName evidence="4">Uncharacterized protein</fullName>
    </submittedName>
</protein>
<reference evidence="4 5" key="1">
    <citation type="journal article" date="2021" name="BMC Genomics">
        <title>Datura genome reveals duplications of psychoactive alkaloid biosynthetic genes and high mutation rate following tissue culture.</title>
        <authorList>
            <person name="Rajewski A."/>
            <person name="Carter-House D."/>
            <person name="Stajich J."/>
            <person name="Litt A."/>
        </authorList>
    </citation>
    <scope>NUCLEOTIDE SEQUENCE [LARGE SCALE GENOMIC DNA]</scope>
    <source>
        <strain evidence="4">AR-01</strain>
    </source>
</reference>
<evidence type="ECO:0000256" key="3">
    <source>
        <dbReference type="SAM" id="MobiDB-lite"/>
    </source>
</evidence>
<dbReference type="EMBL" id="JACEIK010004910">
    <property type="protein sequence ID" value="MCD9646750.1"/>
    <property type="molecule type" value="Genomic_DNA"/>
</dbReference>
<evidence type="ECO:0000313" key="5">
    <source>
        <dbReference type="Proteomes" id="UP000823775"/>
    </source>
</evidence>
<name>A0ABS8VKR6_DATST</name>
<dbReference type="SUPFAM" id="SSF53756">
    <property type="entry name" value="UDP-Glycosyltransferase/glycogen phosphorylase"/>
    <property type="match status" value="1"/>
</dbReference>
<accession>A0ABS8VKR6</accession>
<evidence type="ECO:0000256" key="1">
    <source>
        <dbReference type="ARBA" id="ARBA00009995"/>
    </source>
</evidence>
<feature type="region of interest" description="Disordered" evidence="3">
    <location>
        <begin position="246"/>
        <end position="265"/>
    </location>
</feature>
<dbReference type="PANTHER" id="PTHR11926">
    <property type="entry name" value="GLUCOSYL/GLUCURONOSYL TRANSFERASES"/>
    <property type="match status" value="1"/>
</dbReference>
<keyword evidence="5" id="KW-1185">Reference proteome</keyword>
<keyword evidence="2" id="KW-0808">Transferase</keyword>
<organism evidence="4 5">
    <name type="scientific">Datura stramonium</name>
    <name type="common">Jimsonweed</name>
    <name type="synonym">Common thornapple</name>
    <dbReference type="NCBI Taxonomy" id="4076"/>
    <lineage>
        <taxon>Eukaryota</taxon>
        <taxon>Viridiplantae</taxon>
        <taxon>Streptophyta</taxon>
        <taxon>Embryophyta</taxon>
        <taxon>Tracheophyta</taxon>
        <taxon>Spermatophyta</taxon>
        <taxon>Magnoliopsida</taxon>
        <taxon>eudicotyledons</taxon>
        <taxon>Gunneridae</taxon>
        <taxon>Pentapetalae</taxon>
        <taxon>asterids</taxon>
        <taxon>lamiids</taxon>
        <taxon>Solanales</taxon>
        <taxon>Solanaceae</taxon>
        <taxon>Solanoideae</taxon>
        <taxon>Datureae</taxon>
        <taxon>Datura</taxon>
    </lineage>
</organism>
<comment type="caution">
    <text evidence="4">The sequence shown here is derived from an EMBL/GenBank/DDBJ whole genome shotgun (WGS) entry which is preliminary data.</text>
</comment>
<evidence type="ECO:0000256" key="2">
    <source>
        <dbReference type="ARBA" id="ARBA00022676"/>
    </source>
</evidence>
<dbReference type="Proteomes" id="UP000823775">
    <property type="component" value="Unassembled WGS sequence"/>
</dbReference>
<proteinExistence type="inferred from homology"/>
<comment type="similarity">
    <text evidence="1">Belongs to the UDP-glycosyltransferase family.</text>
</comment>
<gene>
    <name evidence="4" type="ORF">HAX54_036907</name>
</gene>
<feature type="region of interest" description="Disordered" evidence="3">
    <location>
        <begin position="63"/>
        <end position="90"/>
    </location>
</feature>
<sequence length="265" mass="30218">MAIVETSISNETLSFDYYSMSSNLRTLMPRTCQSSTRTRQTPRFERPSRHFLSTRKLHEFAEMKKANPKISHQPTPYGSGTSDSTSSRRIGSLKPGQPCFVFDLNPFIPWVCDVAEILGIPSAMLWVQSAASFSSYYHYSHSLVPFPSESQPEIDVQLPCMPLLKYDEVPSFLHPSSPYTFLKTAILGQFKNISKLTFILMETFQELEHDVVNYLSKNFPSRLLLDFVYLEGEAENRIIPRDEVEKHVREATNGPKAAEIKEEHG</sequence>
<keyword evidence="2" id="KW-0328">Glycosyltransferase</keyword>